<reference evidence="4" key="1">
    <citation type="journal article" date="2010" name="Genome Biol.">
        <title>Genome sequence of the necrotrophic plant pathogen Pythium ultimum reveals original pathogenicity mechanisms and effector repertoire.</title>
        <authorList>
            <person name="Levesque C.A."/>
            <person name="Brouwer H."/>
            <person name="Cano L."/>
            <person name="Hamilton J.P."/>
            <person name="Holt C."/>
            <person name="Huitema E."/>
            <person name="Raffaele S."/>
            <person name="Robideau G.P."/>
            <person name="Thines M."/>
            <person name="Win J."/>
            <person name="Zerillo M.M."/>
            <person name="Beakes G.W."/>
            <person name="Boore J.L."/>
            <person name="Busam D."/>
            <person name="Dumas B."/>
            <person name="Ferriera S."/>
            <person name="Fuerstenberg S.I."/>
            <person name="Gachon C.M."/>
            <person name="Gaulin E."/>
            <person name="Govers F."/>
            <person name="Grenville-Briggs L."/>
            <person name="Horner N."/>
            <person name="Hostetler J."/>
            <person name="Jiang R.H."/>
            <person name="Johnson J."/>
            <person name="Krajaejun T."/>
            <person name="Lin H."/>
            <person name="Meijer H.J."/>
            <person name="Moore B."/>
            <person name="Morris P."/>
            <person name="Phuntmart V."/>
            <person name="Puiu D."/>
            <person name="Shetty J."/>
            <person name="Stajich J.E."/>
            <person name="Tripathy S."/>
            <person name="Wawra S."/>
            <person name="van West P."/>
            <person name="Whitty B.R."/>
            <person name="Coutinho P.M."/>
            <person name="Henrissat B."/>
            <person name="Martin F."/>
            <person name="Thomas P.D."/>
            <person name="Tyler B.M."/>
            <person name="De Vries R.P."/>
            <person name="Kamoun S."/>
            <person name="Yandell M."/>
            <person name="Tisserat N."/>
            <person name="Buell C.R."/>
        </authorList>
    </citation>
    <scope>NUCLEOTIDE SEQUENCE</scope>
    <source>
        <strain evidence="4">DAOM:BR144</strain>
    </source>
</reference>
<accession>K3WLU5</accession>
<sequence length="358" mass="40755">MDECEALTEADVLDTIELIMQVQRQSHSDATDAAALHGTSHIASTAQRAALLEEEDGSAESSVKGTVSETDGVSPRSASSLSSLARVSPYKSRQKLEIEYLKAKVRELEKELRRVEQDNEERLVEVGDSVWQRIAQQQSVERQKALSENAKLKQYLQEQIKFSKSLERIIRKRPNQTAFSGSALNAQSRKRKSLPEKFHDDLLQSAEDYYRALDETMRNMRADCITKDHRSIDVRVLKNASVLNDGIRIETMEARRFPFPFRSVARELWNFLSVASNTEQVIEHISRKVEHTSDTLFASTDLQFPVGKDKFGVLNATAGFRKFEEEDRIVLTYVSHGECYAKNHPKDKFTVIEKGWCV</sequence>
<name>K3WLU5_GLOUD</name>
<dbReference type="AlphaFoldDB" id="K3WLU5"/>
<keyword evidence="4" id="KW-1185">Reference proteome</keyword>
<evidence type="ECO:0000256" key="2">
    <source>
        <dbReference type="SAM" id="MobiDB-lite"/>
    </source>
</evidence>
<evidence type="ECO:0000313" key="4">
    <source>
        <dbReference type="Proteomes" id="UP000019132"/>
    </source>
</evidence>
<dbReference type="OMA" id="PIESEWA"/>
<dbReference type="EMBL" id="GL376573">
    <property type="status" value="NOT_ANNOTATED_CDS"/>
    <property type="molecule type" value="Genomic_DNA"/>
</dbReference>
<protein>
    <submittedName>
        <fullName evidence="3">Uncharacterized protein</fullName>
    </submittedName>
</protein>
<reference evidence="4" key="2">
    <citation type="submission" date="2010-04" db="EMBL/GenBank/DDBJ databases">
        <authorList>
            <person name="Buell R."/>
            <person name="Hamilton J."/>
            <person name="Hostetler J."/>
        </authorList>
    </citation>
    <scope>NUCLEOTIDE SEQUENCE [LARGE SCALE GENOMIC DNA]</scope>
    <source>
        <strain evidence="4">DAOM:BR144</strain>
    </source>
</reference>
<dbReference type="InParanoid" id="K3WLU5"/>
<reference evidence="3" key="3">
    <citation type="submission" date="2015-02" db="UniProtKB">
        <authorList>
            <consortium name="EnsemblProtists"/>
        </authorList>
    </citation>
    <scope>IDENTIFICATION</scope>
    <source>
        <strain evidence="3">DAOM BR144</strain>
    </source>
</reference>
<organism evidence="3 4">
    <name type="scientific">Globisporangium ultimum (strain ATCC 200006 / CBS 805.95 / DAOM BR144)</name>
    <name type="common">Pythium ultimum</name>
    <dbReference type="NCBI Taxonomy" id="431595"/>
    <lineage>
        <taxon>Eukaryota</taxon>
        <taxon>Sar</taxon>
        <taxon>Stramenopiles</taxon>
        <taxon>Oomycota</taxon>
        <taxon>Peronosporomycetes</taxon>
        <taxon>Pythiales</taxon>
        <taxon>Pythiaceae</taxon>
        <taxon>Globisporangium</taxon>
    </lineage>
</organism>
<dbReference type="VEuPathDB" id="FungiDB:PYU1_G005925"/>
<evidence type="ECO:0000313" key="3">
    <source>
        <dbReference type="EnsemblProtists" id="PYU1_T005937"/>
    </source>
</evidence>
<feature type="region of interest" description="Disordered" evidence="2">
    <location>
        <begin position="54"/>
        <end position="84"/>
    </location>
</feature>
<dbReference type="Proteomes" id="UP000019132">
    <property type="component" value="Unassembled WGS sequence"/>
</dbReference>
<keyword evidence="1" id="KW-0175">Coiled coil</keyword>
<feature type="compositionally biased region" description="Polar residues" evidence="2">
    <location>
        <begin position="59"/>
        <end position="71"/>
    </location>
</feature>
<feature type="compositionally biased region" description="Low complexity" evidence="2">
    <location>
        <begin position="73"/>
        <end position="84"/>
    </location>
</feature>
<feature type="coiled-coil region" evidence="1">
    <location>
        <begin position="91"/>
        <end position="125"/>
    </location>
</feature>
<proteinExistence type="predicted"/>
<dbReference type="eggNOG" id="ENOG502SIY8">
    <property type="taxonomic scope" value="Eukaryota"/>
</dbReference>
<evidence type="ECO:0000256" key="1">
    <source>
        <dbReference type="SAM" id="Coils"/>
    </source>
</evidence>
<dbReference type="HOGENOM" id="CLU_774981_0_0_1"/>
<dbReference type="EnsemblProtists" id="PYU1_T005937">
    <property type="protein sequence ID" value="PYU1_T005937"/>
    <property type="gene ID" value="PYU1_G005925"/>
</dbReference>